<dbReference type="Pfam" id="PF00563">
    <property type="entry name" value="EAL"/>
    <property type="match status" value="1"/>
</dbReference>
<dbReference type="SMART" id="SM00052">
    <property type="entry name" value="EAL"/>
    <property type="match status" value="1"/>
</dbReference>
<dbReference type="InterPro" id="IPR013767">
    <property type="entry name" value="PAS_fold"/>
</dbReference>
<dbReference type="InterPro" id="IPR000700">
    <property type="entry name" value="PAS-assoc_C"/>
</dbReference>
<dbReference type="InterPro" id="IPR013656">
    <property type="entry name" value="PAS_4"/>
</dbReference>
<feature type="domain" description="PAC" evidence="2">
    <location>
        <begin position="851"/>
        <end position="903"/>
    </location>
</feature>
<dbReference type="InterPro" id="IPR035919">
    <property type="entry name" value="EAL_sf"/>
</dbReference>
<evidence type="ECO:0000259" key="4">
    <source>
        <dbReference type="PROSITE" id="PS50887"/>
    </source>
</evidence>
<evidence type="ECO:0000313" key="6">
    <source>
        <dbReference type="Proteomes" id="UP000008206"/>
    </source>
</evidence>
<evidence type="ECO:0000259" key="2">
    <source>
        <dbReference type="PROSITE" id="PS50113"/>
    </source>
</evidence>
<dbReference type="KEGG" id="cyj:Cyan7822_5247"/>
<dbReference type="SUPFAM" id="SSF141868">
    <property type="entry name" value="EAL domain-like"/>
    <property type="match status" value="1"/>
</dbReference>
<dbReference type="STRING" id="497965.Cyan7822_5247"/>
<protein>
    <submittedName>
        <fullName evidence="5">Diguanylate cyclase/phosphodiesterase with PAS/PAC sensor(S)</fullName>
    </submittedName>
</protein>
<dbReference type="SUPFAM" id="SSF55785">
    <property type="entry name" value="PYP-like sensor domain (PAS domain)"/>
    <property type="match status" value="5"/>
</dbReference>
<dbReference type="SMART" id="SM00086">
    <property type="entry name" value="PAC"/>
    <property type="match status" value="5"/>
</dbReference>
<dbReference type="FunFam" id="3.30.70.270:FF:000001">
    <property type="entry name" value="Diguanylate cyclase domain protein"/>
    <property type="match status" value="1"/>
</dbReference>
<name>E0U619_GLOV7</name>
<feature type="domain" description="PAS" evidence="1">
    <location>
        <begin position="423"/>
        <end position="500"/>
    </location>
</feature>
<dbReference type="InterPro" id="IPR000014">
    <property type="entry name" value="PAS"/>
</dbReference>
<dbReference type="InterPro" id="IPR000160">
    <property type="entry name" value="GGDEF_dom"/>
</dbReference>
<dbReference type="eggNOG" id="COG2202">
    <property type="taxonomic scope" value="Bacteria"/>
</dbReference>
<dbReference type="NCBIfam" id="TIGR00229">
    <property type="entry name" value="sensory_box"/>
    <property type="match status" value="4"/>
</dbReference>
<dbReference type="Pfam" id="PF00990">
    <property type="entry name" value="GGDEF"/>
    <property type="match status" value="1"/>
</dbReference>
<organism evidence="5 6">
    <name type="scientific">Gloeothece verrucosa (strain PCC 7822)</name>
    <name type="common">Cyanothece sp. (strain PCC 7822)</name>
    <dbReference type="NCBI Taxonomy" id="497965"/>
    <lineage>
        <taxon>Bacteria</taxon>
        <taxon>Bacillati</taxon>
        <taxon>Cyanobacteriota</taxon>
        <taxon>Cyanophyceae</taxon>
        <taxon>Oscillatoriophycideae</taxon>
        <taxon>Chroococcales</taxon>
        <taxon>Aphanothecaceae</taxon>
        <taxon>Gloeothece</taxon>
        <taxon>Gloeothece verrucosa</taxon>
    </lineage>
</organism>
<dbReference type="Gene3D" id="3.20.20.450">
    <property type="entry name" value="EAL domain"/>
    <property type="match status" value="1"/>
</dbReference>
<dbReference type="Gene3D" id="3.30.450.20">
    <property type="entry name" value="PAS domain"/>
    <property type="match status" value="5"/>
</dbReference>
<dbReference type="InterPro" id="IPR001610">
    <property type="entry name" value="PAC"/>
</dbReference>
<dbReference type="HOGENOM" id="CLU_000445_70_20_3"/>
<gene>
    <name evidence="5" type="ordered locus">Cyan7822_5247</name>
</gene>
<dbReference type="NCBIfam" id="TIGR00254">
    <property type="entry name" value="GGDEF"/>
    <property type="match status" value="1"/>
</dbReference>
<dbReference type="eggNOG" id="COG5001">
    <property type="taxonomic scope" value="Bacteria"/>
</dbReference>
<dbReference type="Pfam" id="PF13426">
    <property type="entry name" value="PAS_9"/>
    <property type="match status" value="2"/>
</dbReference>
<dbReference type="Pfam" id="PF08448">
    <property type="entry name" value="PAS_4"/>
    <property type="match status" value="1"/>
</dbReference>
<feature type="domain" description="PAS" evidence="1">
    <location>
        <begin position="778"/>
        <end position="824"/>
    </location>
</feature>
<reference evidence="6" key="1">
    <citation type="journal article" date="2011" name="MBio">
        <title>Novel metabolic attributes of the genus Cyanothece, comprising a group of unicellular nitrogen-fixing Cyanobacteria.</title>
        <authorList>
            <person name="Bandyopadhyay A."/>
            <person name="Elvitigala T."/>
            <person name="Welsh E."/>
            <person name="Stockel J."/>
            <person name="Liberton M."/>
            <person name="Min H."/>
            <person name="Sherman L.A."/>
            <person name="Pakrasi H.B."/>
        </authorList>
    </citation>
    <scope>NUCLEOTIDE SEQUENCE [LARGE SCALE GENOMIC DNA]</scope>
    <source>
        <strain evidence="6">PCC 7822</strain>
    </source>
</reference>
<dbReference type="Gene3D" id="3.30.70.270">
    <property type="match status" value="1"/>
</dbReference>
<dbReference type="Pfam" id="PF00989">
    <property type="entry name" value="PAS"/>
    <property type="match status" value="1"/>
</dbReference>
<dbReference type="GO" id="GO:0006355">
    <property type="term" value="P:regulation of DNA-templated transcription"/>
    <property type="evidence" value="ECO:0007669"/>
    <property type="project" value="InterPro"/>
</dbReference>
<dbReference type="InterPro" id="IPR001633">
    <property type="entry name" value="EAL_dom"/>
</dbReference>
<feature type="domain" description="PAC" evidence="2">
    <location>
        <begin position="503"/>
        <end position="555"/>
    </location>
</feature>
<evidence type="ECO:0000259" key="3">
    <source>
        <dbReference type="PROSITE" id="PS50883"/>
    </source>
</evidence>
<dbReference type="InterPro" id="IPR035965">
    <property type="entry name" value="PAS-like_dom_sf"/>
</dbReference>
<dbReference type="PROSITE" id="PS50112">
    <property type="entry name" value="PAS"/>
    <property type="match status" value="3"/>
</dbReference>
<dbReference type="Pfam" id="PF08447">
    <property type="entry name" value="PAS_3"/>
    <property type="match status" value="1"/>
</dbReference>
<dbReference type="SMART" id="SM00091">
    <property type="entry name" value="PAS"/>
    <property type="match status" value="5"/>
</dbReference>
<dbReference type="InterPro" id="IPR052155">
    <property type="entry name" value="Biofilm_reg_signaling"/>
</dbReference>
<evidence type="ECO:0000259" key="1">
    <source>
        <dbReference type="PROSITE" id="PS50112"/>
    </source>
</evidence>
<evidence type="ECO:0000313" key="5">
    <source>
        <dbReference type="EMBL" id="ADN17128.1"/>
    </source>
</evidence>
<dbReference type="InterPro" id="IPR043128">
    <property type="entry name" value="Rev_trsase/Diguanyl_cyclase"/>
</dbReference>
<dbReference type="SMART" id="SM00267">
    <property type="entry name" value="GGDEF"/>
    <property type="match status" value="1"/>
</dbReference>
<dbReference type="SUPFAM" id="SSF55073">
    <property type="entry name" value="Nucleotide cyclase"/>
    <property type="match status" value="1"/>
</dbReference>
<feature type="domain" description="GGDEF" evidence="4">
    <location>
        <begin position="935"/>
        <end position="1068"/>
    </location>
</feature>
<accession>E0U619</accession>
<dbReference type="CDD" id="cd00130">
    <property type="entry name" value="PAS"/>
    <property type="match status" value="5"/>
</dbReference>
<dbReference type="PANTHER" id="PTHR44757">
    <property type="entry name" value="DIGUANYLATE CYCLASE DGCP"/>
    <property type="match status" value="1"/>
</dbReference>
<dbReference type="PROSITE" id="PS50887">
    <property type="entry name" value="GGDEF"/>
    <property type="match status" value="1"/>
</dbReference>
<feature type="domain" description="PAS" evidence="1">
    <location>
        <begin position="676"/>
        <end position="721"/>
    </location>
</feature>
<dbReference type="PROSITE" id="PS50883">
    <property type="entry name" value="EAL"/>
    <property type="match status" value="1"/>
</dbReference>
<sequence length="1342" mass="153379">MDNHENELIDQLLETIKQSKTFSRPQCADSSYQLMMSDLAKMAIPQISLALKEALETSSERQEFASNFEEILTIIDNFIIKTDAPEQPPPLNIIKDFLKICCKFYLKIINLSDLNEKNKPKLKRNTSCFFEALELEIYKQKWIQKIDPKIPIFSEKNFALFKEKQSLKNPKNIELNEAELLFDKNHKIISLNSPAAIILTGGKNQAEALIFLQKEMKRKLLWLKTQIEQFSRSNQEENKCKIFIKTQLEQQRFEAKFTRRAEGTAVTLTRLFDLPDSQTNVQQLEKRLKPEVTPKDNPHNPPSENRISIKEFAITSSISAIAIGDLQGNLTYVNQAFLEMWRYDNDDEVLGKPFLNFWQIDQQGETLIQTIRTRGQWIGELIAKKKDKSLFKAQVSANLVKNEANIAIYIMISVMDVSQQQGTEESLQKLLRLYTNLTQAAPVGIFRADESGKWLYANEKALLISGISLDKAIGMGWANYVHNDDRARVFNEWIKSIQTQTSWRTEYRYRHSDGNNTWVLVQAIPEMDEQGKIVGYLGTLTDITERKNAEEATNKINAQMQAIFDAFPDILFRIDQQGTILDYKTQDHHSLYCSPQEFIGRTVQEVLPESVGNLLYEGVQKALVSGEIVSIEYFLIIALQKRFFDARIVRLSPVETIAVVRDISDRKQTELALRESEERLKTIISTNPNGLLILDLQGKVLFVNPAAEILFGRKQEDLMGQILGIPIIVNNYSEIEILQPSGKLIIVRMRLVKIIWQEKNAFLASLVDVTDIQQAQEQLKILYQATEQSPVSVVITDAEGTIEYVNPKFEKITGYQRAEVIGQNPRILKSGETTTEEYKQIWKTITSGQEWHGEFHNKKKNGELFWEAASISPIKNAEGIITHFVAVKEDITERKAQQTTLTYQANYDALTGLPNRFLAIDRLKQAILQADRQKKRVAVMFIDLDHFKDVNDTLGHEYGDLLLQKVSQRLKQCLRKSDTVARLGGDEFLIILPNLRETHHCKLIASKILSSLEKPFNLLTEEAFISASIGITLYPDDGNDVSVLMRNADAAMYLGKRGGRNDFKFYTMGMNEEAQSRLRIEKLLRYALKKNEFYLVYQPIIDLRFQTVIGAEALLRWNNPELGRVSPDQFISIAEETGLISELGAWVISQACQEVVNWQTQGSPIWVAVNLSPRQFRESKLLEIISNAITLNGITNHYLELEITEKLLLEDFPGSKGIIEQLHEMDFRLSIDDFGTGYSALSYLIKFPFNRLKIDRSFIADIPHNQEVLALVKTIIAMGHGLKLQVIAEGVETTEQANILEAEGCDYAQGYFFSRPLLSEEFRRYLQSHQNPQAAINPIDDQ</sequence>
<proteinExistence type="predicted"/>
<dbReference type="CDD" id="cd01949">
    <property type="entry name" value="GGDEF"/>
    <property type="match status" value="1"/>
</dbReference>
<dbReference type="PANTHER" id="PTHR44757:SF2">
    <property type="entry name" value="BIOFILM ARCHITECTURE MAINTENANCE PROTEIN MBAA"/>
    <property type="match status" value="1"/>
</dbReference>
<dbReference type="EMBL" id="CP002198">
    <property type="protein sequence ID" value="ADN17128.1"/>
    <property type="molecule type" value="Genomic_DNA"/>
</dbReference>
<dbReference type="InterPro" id="IPR029787">
    <property type="entry name" value="Nucleotide_cyclase"/>
</dbReference>
<dbReference type="Proteomes" id="UP000008206">
    <property type="component" value="Chromosome"/>
</dbReference>
<keyword evidence="6" id="KW-1185">Reference proteome</keyword>
<dbReference type="PROSITE" id="PS50113">
    <property type="entry name" value="PAC"/>
    <property type="match status" value="2"/>
</dbReference>
<feature type="domain" description="EAL" evidence="3">
    <location>
        <begin position="1077"/>
        <end position="1330"/>
    </location>
</feature>
<dbReference type="CDD" id="cd01948">
    <property type="entry name" value="EAL"/>
    <property type="match status" value="1"/>
</dbReference>
<dbReference type="InterPro" id="IPR013655">
    <property type="entry name" value="PAS_fold_3"/>
</dbReference>